<protein>
    <submittedName>
        <fullName evidence="2">Uncharacterized protein</fullName>
    </submittedName>
</protein>
<gene>
    <name evidence="2" type="ORF">D7S89_15110</name>
</gene>
<evidence type="ECO:0000256" key="1">
    <source>
        <dbReference type="SAM" id="MobiDB-lite"/>
    </source>
</evidence>
<feature type="compositionally biased region" description="Basic and acidic residues" evidence="1">
    <location>
        <begin position="374"/>
        <end position="414"/>
    </location>
</feature>
<feature type="region of interest" description="Disordered" evidence="1">
    <location>
        <begin position="324"/>
        <end position="434"/>
    </location>
</feature>
<dbReference type="SUPFAM" id="SSF53474">
    <property type="entry name" value="alpha/beta-Hydrolases"/>
    <property type="match status" value="1"/>
</dbReference>
<dbReference type="AlphaFoldDB" id="A0A494XHH8"/>
<proteinExistence type="predicted"/>
<dbReference type="EMBL" id="RBZV01000005">
    <property type="protein sequence ID" value="RKP47554.1"/>
    <property type="molecule type" value="Genomic_DNA"/>
</dbReference>
<dbReference type="Gene3D" id="3.40.50.1820">
    <property type="entry name" value="alpha/beta hydrolase"/>
    <property type="match status" value="1"/>
</dbReference>
<feature type="compositionally biased region" description="Basic residues" evidence="1">
    <location>
        <begin position="363"/>
        <end position="373"/>
    </location>
</feature>
<name>A0A494XHH8_9BURK</name>
<accession>A0A494XHH8</accession>
<evidence type="ECO:0000313" key="3">
    <source>
        <dbReference type="Proteomes" id="UP000280434"/>
    </source>
</evidence>
<keyword evidence="3" id="KW-1185">Reference proteome</keyword>
<reference evidence="2 3" key="1">
    <citation type="submission" date="2018-10" db="EMBL/GenBank/DDBJ databases">
        <title>Paraburkholderia sp. 7MK8-2, isolated from soil.</title>
        <authorList>
            <person name="Gao Z.-H."/>
            <person name="Qiu L.-H."/>
        </authorList>
    </citation>
    <scope>NUCLEOTIDE SEQUENCE [LARGE SCALE GENOMIC DNA]</scope>
    <source>
        <strain evidence="2 3">7MK8-2</strain>
    </source>
</reference>
<sequence>MITAAVASYEKPEDRAVMGAQWEQIPLNKILKDNPSLEKKFDRVGFHGQVNVNMNTGEIIIADRGTANAKNLYTDAQLALHLSTNAQPLADEFARLSLKAAEEKLATRGVKPSAVYVTGHSLGGYESQGQTVMLSTAKDEAGKPLLPADVKLVNLSIDAPGIARLADKGDSSRYSSYNLSAQADGVHLAGGSHLKGTQEFTVPVGPTVASTAGLVGAGVAVTVATDGAGASAGAGLIKKGVQNELQAHSSKMVMDFVNKTALSDQIVVDLGRVPKDQVQAMMKQPRVQAPEPVAPACVAPAAAAPAAAQAQAQPHASVVTNATAHEAAATKHEASHTATEQHKAAGAHESARTHAAEHEEHHHHQQHHHHGHAHQHEHEQAHSQEQAHEHGHGDSDHEAHHHEADHEQHQHDGHNVYGFDGNGSMSPDLAGGGDAQHSAYVERWLEDRGYEPRARVAPKMA</sequence>
<dbReference type="InterPro" id="IPR029058">
    <property type="entry name" value="AB_hydrolase_fold"/>
</dbReference>
<organism evidence="2 3">
    <name type="scientific">Trinickia fusca</name>
    <dbReference type="NCBI Taxonomy" id="2419777"/>
    <lineage>
        <taxon>Bacteria</taxon>
        <taxon>Pseudomonadati</taxon>
        <taxon>Pseudomonadota</taxon>
        <taxon>Betaproteobacteria</taxon>
        <taxon>Burkholderiales</taxon>
        <taxon>Burkholderiaceae</taxon>
        <taxon>Trinickia</taxon>
    </lineage>
</organism>
<evidence type="ECO:0000313" key="2">
    <source>
        <dbReference type="EMBL" id="RKP47554.1"/>
    </source>
</evidence>
<feature type="compositionally biased region" description="Basic and acidic residues" evidence="1">
    <location>
        <begin position="349"/>
        <end position="362"/>
    </location>
</feature>
<dbReference type="Proteomes" id="UP000280434">
    <property type="component" value="Unassembled WGS sequence"/>
</dbReference>
<comment type="caution">
    <text evidence="2">The sequence shown here is derived from an EMBL/GenBank/DDBJ whole genome shotgun (WGS) entry which is preliminary data.</text>
</comment>
<feature type="compositionally biased region" description="Basic and acidic residues" evidence="1">
    <location>
        <begin position="328"/>
        <end position="343"/>
    </location>
</feature>